<organism evidence="2 3">
    <name type="scientific">Ricinus communis</name>
    <name type="common">Castor bean</name>
    <dbReference type="NCBI Taxonomy" id="3988"/>
    <lineage>
        <taxon>Eukaryota</taxon>
        <taxon>Viridiplantae</taxon>
        <taxon>Streptophyta</taxon>
        <taxon>Embryophyta</taxon>
        <taxon>Tracheophyta</taxon>
        <taxon>Spermatophyta</taxon>
        <taxon>Magnoliopsida</taxon>
        <taxon>eudicotyledons</taxon>
        <taxon>Gunneridae</taxon>
        <taxon>Pentapetalae</taxon>
        <taxon>rosids</taxon>
        <taxon>fabids</taxon>
        <taxon>Malpighiales</taxon>
        <taxon>Euphorbiaceae</taxon>
        <taxon>Acalyphoideae</taxon>
        <taxon>Acalypheae</taxon>
        <taxon>Ricinus</taxon>
    </lineage>
</organism>
<feature type="compositionally biased region" description="Basic residues" evidence="1">
    <location>
        <begin position="48"/>
        <end position="71"/>
    </location>
</feature>
<dbReference type="AlphaFoldDB" id="B9TCM3"/>
<accession>B9TCM3</accession>
<name>B9TCM3_RICCO</name>
<feature type="region of interest" description="Disordered" evidence="1">
    <location>
        <begin position="48"/>
        <end position="106"/>
    </location>
</feature>
<evidence type="ECO:0000313" key="2">
    <source>
        <dbReference type="EMBL" id="EEF26392.1"/>
    </source>
</evidence>
<dbReference type="Proteomes" id="UP000008311">
    <property type="component" value="Unassembled WGS sequence"/>
</dbReference>
<protein>
    <submittedName>
        <fullName evidence="2">Uncharacterized protein</fullName>
    </submittedName>
</protein>
<feature type="non-terminal residue" evidence="2">
    <location>
        <position position="1"/>
    </location>
</feature>
<evidence type="ECO:0000313" key="3">
    <source>
        <dbReference type="Proteomes" id="UP000008311"/>
    </source>
</evidence>
<dbReference type="EMBL" id="EQ977416">
    <property type="protein sequence ID" value="EEF26392.1"/>
    <property type="molecule type" value="Genomic_DNA"/>
</dbReference>
<proteinExistence type="predicted"/>
<reference evidence="3" key="1">
    <citation type="journal article" date="2010" name="Nat. Biotechnol.">
        <title>Draft genome sequence of the oilseed species Ricinus communis.</title>
        <authorList>
            <person name="Chan A.P."/>
            <person name="Crabtree J."/>
            <person name="Zhao Q."/>
            <person name="Lorenzi H."/>
            <person name="Orvis J."/>
            <person name="Puiu D."/>
            <person name="Melake-Berhan A."/>
            <person name="Jones K.M."/>
            <person name="Redman J."/>
            <person name="Chen G."/>
            <person name="Cahoon E.B."/>
            <person name="Gedil M."/>
            <person name="Stanke M."/>
            <person name="Haas B.J."/>
            <person name="Wortman J.R."/>
            <person name="Fraser-Liggett C.M."/>
            <person name="Ravel J."/>
            <person name="Rabinowicz P.D."/>
        </authorList>
    </citation>
    <scope>NUCLEOTIDE SEQUENCE [LARGE SCALE GENOMIC DNA]</scope>
    <source>
        <strain evidence="3">cv. Hale</strain>
    </source>
</reference>
<feature type="region of interest" description="Disordered" evidence="1">
    <location>
        <begin position="1"/>
        <end position="26"/>
    </location>
</feature>
<dbReference type="InParanoid" id="B9TCM3"/>
<sequence length="187" mass="20077">RNRVPASAVQRPRGARAVGQLERAEPVHGRCGVGAGAALDRAHGVCRLSRHQRTRDRRDSRGRHAARRGGARRGDSAAAAAGRADDGRRAVRQQSRTRNMAHAAARHTVEARHDALAPYLDGCAARLSGGGRRARDREGGADCIDVSRNSLTSVSKNPDSPPWAVVTEYRRPVRGQISADAMRSDSA</sequence>
<gene>
    <name evidence="2" type="ORF">RCOM_1871570</name>
</gene>
<keyword evidence="3" id="KW-1185">Reference proteome</keyword>
<evidence type="ECO:0000256" key="1">
    <source>
        <dbReference type="SAM" id="MobiDB-lite"/>
    </source>
</evidence>